<dbReference type="GO" id="GO:0003677">
    <property type="term" value="F:DNA binding"/>
    <property type="evidence" value="ECO:0007669"/>
    <property type="project" value="UniProtKB-KW"/>
</dbReference>
<dbReference type="Gene3D" id="2.60.120.10">
    <property type="entry name" value="Jelly Rolls"/>
    <property type="match status" value="1"/>
</dbReference>
<dbReference type="SUPFAM" id="SSF46785">
    <property type="entry name" value="Winged helix' DNA-binding domain"/>
    <property type="match status" value="1"/>
</dbReference>
<dbReference type="InterPro" id="IPR036390">
    <property type="entry name" value="WH_DNA-bd_sf"/>
</dbReference>
<dbReference type="PANTHER" id="PTHR24567">
    <property type="entry name" value="CRP FAMILY TRANSCRIPTIONAL REGULATORY PROTEIN"/>
    <property type="match status" value="1"/>
</dbReference>
<dbReference type="Gene3D" id="1.10.10.10">
    <property type="entry name" value="Winged helix-like DNA-binding domain superfamily/Winged helix DNA-binding domain"/>
    <property type="match status" value="1"/>
</dbReference>
<gene>
    <name evidence="6" type="ORF">ATN84_14375</name>
</gene>
<keyword evidence="1" id="KW-0805">Transcription regulation</keyword>
<keyword evidence="7" id="KW-1185">Reference proteome</keyword>
<dbReference type="Pfam" id="PF13545">
    <property type="entry name" value="HTH_Crp_2"/>
    <property type="match status" value="1"/>
</dbReference>
<feature type="domain" description="HTH crp-type" evidence="5">
    <location>
        <begin position="148"/>
        <end position="221"/>
    </location>
</feature>
<evidence type="ECO:0000313" key="6">
    <source>
        <dbReference type="EMBL" id="KXF76092.1"/>
    </source>
</evidence>
<proteinExistence type="predicted"/>
<dbReference type="CDD" id="cd00038">
    <property type="entry name" value="CAP_ED"/>
    <property type="match status" value="1"/>
</dbReference>
<dbReference type="InterPro" id="IPR018490">
    <property type="entry name" value="cNMP-bd_dom_sf"/>
</dbReference>
<dbReference type="GO" id="GO:0005829">
    <property type="term" value="C:cytosol"/>
    <property type="evidence" value="ECO:0007669"/>
    <property type="project" value="TreeGrafter"/>
</dbReference>
<keyword evidence="3" id="KW-0804">Transcription</keyword>
<dbReference type="Pfam" id="PF00027">
    <property type="entry name" value="cNMP_binding"/>
    <property type="match status" value="1"/>
</dbReference>
<dbReference type="EMBL" id="LNTU01000034">
    <property type="protein sequence ID" value="KXF76092.1"/>
    <property type="molecule type" value="Genomic_DNA"/>
</dbReference>
<organism evidence="6 7">
    <name type="scientific">Paramesorhizobium deserti</name>
    <dbReference type="NCBI Taxonomy" id="1494590"/>
    <lineage>
        <taxon>Bacteria</taxon>
        <taxon>Pseudomonadati</taxon>
        <taxon>Pseudomonadota</taxon>
        <taxon>Alphaproteobacteria</taxon>
        <taxon>Hyphomicrobiales</taxon>
        <taxon>Phyllobacteriaceae</taxon>
        <taxon>Paramesorhizobium</taxon>
    </lineage>
</organism>
<dbReference type="OrthoDB" id="3525895at2"/>
<feature type="domain" description="Cyclic nucleotide-binding" evidence="4">
    <location>
        <begin position="14"/>
        <end position="107"/>
    </location>
</feature>
<dbReference type="InterPro" id="IPR014710">
    <property type="entry name" value="RmlC-like_jellyroll"/>
</dbReference>
<evidence type="ECO:0000259" key="4">
    <source>
        <dbReference type="PROSITE" id="PS50042"/>
    </source>
</evidence>
<dbReference type="PROSITE" id="PS50042">
    <property type="entry name" value="CNMP_BINDING_3"/>
    <property type="match status" value="1"/>
</dbReference>
<evidence type="ECO:0000256" key="2">
    <source>
        <dbReference type="ARBA" id="ARBA00023125"/>
    </source>
</evidence>
<evidence type="ECO:0000256" key="3">
    <source>
        <dbReference type="ARBA" id="ARBA00023163"/>
    </source>
</evidence>
<reference evidence="6 7" key="1">
    <citation type="submission" date="2015-11" db="EMBL/GenBank/DDBJ databases">
        <title>Draft genome sequence of Paramesorhizobium deserti A-3-E, a strain highly resistant to diverse beta-lactam antibiotics.</title>
        <authorList>
            <person name="Lv R."/>
            <person name="Yang X."/>
            <person name="Fang N."/>
            <person name="Guo J."/>
            <person name="Luo X."/>
            <person name="Peng F."/>
            <person name="Yang R."/>
            <person name="Cui Y."/>
            <person name="Fang C."/>
            <person name="Song Y."/>
        </authorList>
    </citation>
    <scope>NUCLEOTIDE SEQUENCE [LARGE SCALE GENOMIC DNA]</scope>
    <source>
        <strain evidence="6 7">A-3-E</strain>
    </source>
</reference>
<dbReference type="InterPro" id="IPR050397">
    <property type="entry name" value="Env_Response_Regulators"/>
</dbReference>
<dbReference type="SMART" id="SM00419">
    <property type="entry name" value="HTH_CRP"/>
    <property type="match status" value="1"/>
</dbReference>
<dbReference type="STRING" id="1494590.ATN84_14375"/>
<dbReference type="PRINTS" id="PR00034">
    <property type="entry name" value="HTHCRP"/>
</dbReference>
<dbReference type="AlphaFoldDB" id="A0A135HSB9"/>
<sequence length="236" mass="26247">MPNLDKSLIAGFPPFQDLSTEEMEFVLSHARSAHYSRDSAIFSQGEVAQSFFLLLSGHVRVVRTSPEGDQVIVRYINEGELLGIAIAMGAPTYPATAVAAVDCIVLAWPNAVWPQMQERLPSFCTSTYRTIGTRLQETHDRILEISNEQVEQRIARALLRLVQQAGRKSDEGVAIDFPITRQDIAEMTGTTLHSVSRLLSGWESEGIVKNGRQKVVVTDPHQLALIAENRHTRRKA</sequence>
<dbReference type="InterPro" id="IPR036388">
    <property type="entry name" value="WH-like_DNA-bd_sf"/>
</dbReference>
<protein>
    <submittedName>
        <fullName evidence="6">Crp/Fnr family transcriptional regulator</fullName>
    </submittedName>
</protein>
<dbReference type="PANTHER" id="PTHR24567:SF28">
    <property type="entry name" value="LISTERIOLYSIN REGULATORY PROTEIN"/>
    <property type="match status" value="1"/>
</dbReference>
<name>A0A135HSB9_9HYPH</name>
<evidence type="ECO:0000256" key="1">
    <source>
        <dbReference type="ARBA" id="ARBA00023015"/>
    </source>
</evidence>
<comment type="caution">
    <text evidence="6">The sequence shown here is derived from an EMBL/GenBank/DDBJ whole genome shotgun (WGS) entry which is preliminary data.</text>
</comment>
<dbReference type="InterPro" id="IPR000595">
    <property type="entry name" value="cNMP-bd_dom"/>
</dbReference>
<dbReference type="InterPro" id="IPR012318">
    <property type="entry name" value="HTH_CRP"/>
</dbReference>
<dbReference type="GO" id="GO:0003700">
    <property type="term" value="F:DNA-binding transcription factor activity"/>
    <property type="evidence" value="ECO:0007669"/>
    <property type="project" value="TreeGrafter"/>
</dbReference>
<dbReference type="SMART" id="SM00100">
    <property type="entry name" value="cNMP"/>
    <property type="match status" value="1"/>
</dbReference>
<dbReference type="RefSeq" id="WP_068882834.1">
    <property type="nucleotide sequence ID" value="NZ_LNTU01000034.1"/>
</dbReference>
<evidence type="ECO:0000259" key="5">
    <source>
        <dbReference type="PROSITE" id="PS51063"/>
    </source>
</evidence>
<dbReference type="SUPFAM" id="SSF51206">
    <property type="entry name" value="cAMP-binding domain-like"/>
    <property type="match status" value="1"/>
</dbReference>
<keyword evidence="2" id="KW-0238">DNA-binding</keyword>
<evidence type="ECO:0000313" key="7">
    <source>
        <dbReference type="Proteomes" id="UP000070107"/>
    </source>
</evidence>
<dbReference type="CDD" id="cd00092">
    <property type="entry name" value="HTH_CRP"/>
    <property type="match status" value="1"/>
</dbReference>
<dbReference type="PROSITE" id="PS51063">
    <property type="entry name" value="HTH_CRP_2"/>
    <property type="match status" value="1"/>
</dbReference>
<dbReference type="Proteomes" id="UP000070107">
    <property type="component" value="Unassembled WGS sequence"/>
</dbReference>
<accession>A0A135HSB9</accession>